<name>A0A0E0EC37_9ORYZ</name>
<dbReference type="Gramene" id="OMERI07G13190.2">
    <property type="protein sequence ID" value="OMERI07G13190.2"/>
    <property type="gene ID" value="OMERI07G13190"/>
</dbReference>
<evidence type="ECO:0000256" key="1">
    <source>
        <dbReference type="SAM" id="MobiDB-lite"/>
    </source>
</evidence>
<accession>A0A0E0EC37</accession>
<keyword evidence="3" id="KW-1185">Reference proteome</keyword>
<dbReference type="AlphaFoldDB" id="A0A0E0EC37"/>
<sequence length="232" mass="24076">MKNLDSSDTGSAKIPNSSAIVTYDPLVSFPTRPLSLASPSPRVTRKAMPPPSSSSSPPSFSASPLPERAPAKPRGRGDGGGKASPSMCSGGPGSWPVGDGGNRPDPRLPGRIQRGGAWRRGGVVAAVSGVGRRRRKPPPRSTPFWPDLAGLTRGGGGRRGSVRASGGEEAVAATVVWPGAGEAERRQAAVEAGRWQRGRCPEAGEDGDGGQRRIRPPSAPPRLYHCDQSILL</sequence>
<evidence type="ECO:0000313" key="3">
    <source>
        <dbReference type="Proteomes" id="UP000008021"/>
    </source>
</evidence>
<feature type="region of interest" description="Disordered" evidence="1">
    <location>
        <begin position="1"/>
        <end position="166"/>
    </location>
</feature>
<evidence type="ECO:0000313" key="2">
    <source>
        <dbReference type="EnsemblPlants" id="OMERI07G13190.2"/>
    </source>
</evidence>
<feature type="compositionally biased region" description="Gly residues" evidence="1">
    <location>
        <begin position="90"/>
        <end position="101"/>
    </location>
</feature>
<reference evidence="2" key="1">
    <citation type="submission" date="2015-04" db="UniProtKB">
        <authorList>
            <consortium name="EnsemblPlants"/>
        </authorList>
    </citation>
    <scope>IDENTIFICATION</scope>
</reference>
<dbReference type="Proteomes" id="UP000008021">
    <property type="component" value="Chromosome 7"/>
</dbReference>
<reference evidence="2" key="2">
    <citation type="submission" date="2018-05" db="EMBL/GenBank/DDBJ databases">
        <title>OmerRS3 (Oryza meridionalis Reference Sequence Version 3).</title>
        <authorList>
            <person name="Zhang J."/>
            <person name="Kudrna D."/>
            <person name="Lee S."/>
            <person name="Talag J."/>
            <person name="Welchert J."/>
            <person name="Wing R.A."/>
        </authorList>
    </citation>
    <scope>NUCLEOTIDE SEQUENCE [LARGE SCALE GENOMIC DNA]</scope>
    <source>
        <strain evidence="2">cv. OR44</strain>
    </source>
</reference>
<proteinExistence type="predicted"/>
<feature type="compositionally biased region" description="Low complexity" evidence="1">
    <location>
        <begin position="114"/>
        <end position="130"/>
    </location>
</feature>
<dbReference type="HOGENOM" id="CLU_1196507_0_0_1"/>
<dbReference type="EnsemblPlants" id="OMERI07G13190.2">
    <property type="protein sequence ID" value="OMERI07G13190.2"/>
    <property type="gene ID" value="OMERI07G13190"/>
</dbReference>
<feature type="region of interest" description="Disordered" evidence="1">
    <location>
        <begin position="191"/>
        <end position="226"/>
    </location>
</feature>
<feature type="compositionally biased region" description="Polar residues" evidence="1">
    <location>
        <begin position="1"/>
        <end position="20"/>
    </location>
</feature>
<protein>
    <submittedName>
        <fullName evidence="2">Uncharacterized protein</fullName>
    </submittedName>
</protein>
<organism evidence="2">
    <name type="scientific">Oryza meridionalis</name>
    <dbReference type="NCBI Taxonomy" id="40149"/>
    <lineage>
        <taxon>Eukaryota</taxon>
        <taxon>Viridiplantae</taxon>
        <taxon>Streptophyta</taxon>
        <taxon>Embryophyta</taxon>
        <taxon>Tracheophyta</taxon>
        <taxon>Spermatophyta</taxon>
        <taxon>Magnoliopsida</taxon>
        <taxon>Liliopsida</taxon>
        <taxon>Poales</taxon>
        <taxon>Poaceae</taxon>
        <taxon>BOP clade</taxon>
        <taxon>Oryzoideae</taxon>
        <taxon>Oryzeae</taxon>
        <taxon>Oryzinae</taxon>
        <taxon>Oryza</taxon>
    </lineage>
</organism>
<feature type="compositionally biased region" description="Low complexity" evidence="1">
    <location>
        <begin position="53"/>
        <end position="66"/>
    </location>
</feature>